<evidence type="ECO:0008006" key="3">
    <source>
        <dbReference type="Google" id="ProtNLM"/>
    </source>
</evidence>
<dbReference type="Proteomes" id="UP000254134">
    <property type="component" value="Unassembled WGS sequence"/>
</dbReference>
<gene>
    <name evidence="1" type="ORF">Gocc_1594</name>
</gene>
<keyword evidence="2" id="KW-1185">Reference proteome</keyword>
<reference evidence="2" key="2">
    <citation type="journal article" date="2019" name="MicrobiologyOpen">
        <title>High-quality draft genome sequence of Gaiella occulta isolated from a 150 meter deep mineral water borehole and comparison with the genome sequences of other deep-branching lineages of the phylum Actinobacteria.</title>
        <authorList>
            <person name="Severino R."/>
            <person name="Froufe H.J.C."/>
            <person name="Barroso C."/>
            <person name="Albuquerque L."/>
            <person name="Lobo-da-Cunha A."/>
            <person name="da Costa M.S."/>
            <person name="Egas C."/>
        </authorList>
    </citation>
    <scope>NUCLEOTIDE SEQUENCE [LARGE SCALE GENOMIC DNA]</scope>
    <source>
        <strain evidence="2">F2-233</strain>
    </source>
</reference>
<dbReference type="OrthoDB" id="3213600at2"/>
<proteinExistence type="predicted"/>
<protein>
    <recommendedName>
        <fullName evidence="3">DUF2469 family protein</fullName>
    </recommendedName>
</protein>
<dbReference type="AlphaFoldDB" id="A0A7M2YXI8"/>
<sequence length="122" mass="14099">MSHLDELDEFEAKLELELKREYTAVFGLFRYCILTQDATYLCNRLDLKVVPQASYPFFHIQMEDVWVWDKNRPTRMIPRAEVYTSGDVTVEELRGEGDEPKLTAAGLAERIGEPLAQDDDTI</sequence>
<reference evidence="1 2" key="1">
    <citation type="submission" date="2018-07" db="EMBL/GenBank/DDBJ databases">
        <title>High-quality-draft genome sequence of Gaiella occulta.</title>
        <authorList>
            <person name="Severino R."/>
            <person name="Froufe H.J.C."/>
            <person name="Rainey F.A."/>
            <person name="Barroso C."/>
            <person name="Albuquerque L."/>
            <person name="Lobo-Da-Cunha A."/>
            <person name="Da Costa M.S."/>
            <person name="Egas C."/>
        </authorList>
    </citation>
    <scope>NUCLEOTIDE SEQUENCE [LARGE SCALE GENOMIC DNA]</scope>
    <source>
        <strain evidence="1 2">F2-233</strain>
    </source>
</reference>
<name>A0A7M2YXI8_9ACTN</name>
<comment type="caution">
    <text evidence="1">The sequence shown here is derived from an EMBL/GenBank/DDBJ whole genome shotgun (WGS) entry which is preliminary data.</text>
</comment>
<evidence type="ECO:0000313" key="2">
    <source>
        <dbReference type="Proteomes" id="UP000254134"/>
    </source>
</evidence>
<accession>A0A7M2YXI8</accession>
<organism evidence="1 2">
    <name type="scientific">Gaiella occulta</name>
    <dbReference type="NCBI Taxonomy" id="1002870"/>
    <lineage>
        <taxon>Bacteria</taxon>
        <taxon>Bacillati</taxon>
        <taxon>Actinomycetota</taxon>
        <taxon>Thermoleophilia</taxon>
        <taxon>Gaiellales</taxon>
        <taxon>Gaiellaceae</taxon>
        <taxon>Gaiella</taxon>
    </lineage>
</organism>
<evidence type="ECO:0000313" key="1">
    <source>
        <dbReference type="EMBL" id="RDI74705.1"/>
    </source>
</evidence>
<dbReference type="EMBL" id="QQZY01000003">
    <property type="protein sequence ID" value="RDI74705.1"/>
    <property type="molecule type" value="Genomic_DNA"/>
</dbReference>
<dbReference type="RefSeq" id="WP_114796008.1">
    <property type="nucleotide sequence ID" value="NZ_QQZY01000003.1"/>
</dbReference>
<dbReference type="InterPro" id="IPR019592">
    <property type="entry name" value="DUF2469"/>
</dbReference>
<dbReference type="Pfam" id="PF10611">
    <property type="entry name" value="DUF2469"/>
    <property type="match status" value="1"/>
</dbReference>